<evidence type="ECO:0000313" key="2">
    <source>
        <dbReference type="EMBL" id="KAG5584785.1"/>
    </source>
</evidence>
<accession>A0A9J5X8X6</accession>
<evidence type="ECO:0000256" key="1">
    <source>
        <dbReference type="SAM" id="MobiDB-lite"/>
    </source>
</evidence>
<protein>
    <submittedName>
        <fullName evidence="2">Uncharacterized protein</fullName>
    </submittedName>
</protein>
<keyword evidence="3" id="KW-1185">Reference proteome</keyword>
<dbReference type="AlphaFoldDB" id="A0A9J5X8X6"/>
<name>A0A9J5X8X6_SOLCO</name>
<organism evidence="2 3">
    <name type="scientific">Solanum commersonii</name>
    <name type="common">Commerson's wild potato</name>
    <name type="synonym">Commerson's nightshade</name>
    <dbReference type="NCBI Taxonomy" id="4109"/>
    <lineage>
        <taxon>Eukaryota</taxon>
        <taxon>Viridiplantae</taxon>
        <taxon>Streptophyta</taxon>
        <taxon>Embryophyta</taxon>
        <taxon>Tracheophyta</taxon>
        <taxon>Spermatophyta</taxon>
        <taxon>Magnoliopsida</taxon>
        <taxon>eudicotyledons</taxon>
        <taxon>Gunneridae</taxon>
        <taxon>Pentapetalae</taxon>
        <taxon>asterids</taxon>
        <taxon>lamiids</taxon>
        <taxon>Solanales</taxon>
        <taxon>Solanaceae</taxon>
        <taxon>Solanoideae</taxon>
        <taxon>Solaneae</taxon>
        <taxon>Solanum</taxon>
    </lineage>
</organism>
<reference evidence="2 3" key="1">
    <citation type="submission" date="2020-09" db="EMBL/GenBank/DDBJ databases">
        <title>De no assembly of potato wild relative species, Solanum commersonii.</title>
        <authorList>
            <person name="Cho K."/>
        </authorList>
    </citation>
    <scope>NUCLEOTIDE SEQUENCE [LARGE SCALE GENOMIC DNA]</scope>
    <source>
        <strain evidence="2">LZ3.2</strain>
        <tissue evidence="2">Leaf</tissue>
    </source>
</reference>
<dbReference type="EMBL" id="JACXVP010000009">
    <property type="protein sequence ID" value="KAG5584785.1"/>
    <property type="molecule type" value="Genomic_DNA"/>
</dbReference>
<feature type="compositionally biased region" description="Basic residues" evidence="1">
    <location>
        <begin position="55"/>
        <end position="67"/>
    </location>
</feature>
<dbReference type="Proteomes" id="UP000824120">
    <property type="component" value="Chromosome 9"/>
</dbReference>
<gene>
    <name evidence="2" type="ORF">H5410_045219</name>
</gene>
<evidence type="ECO:0000313" key="3">
    <source>
        <dbReference type="Proteomes" id="UP000824120"/>
    </source>
</evidence>
<sequence length="157" mass="18267">MIQRLYPNFGVPESHQEKIAILANQLSLDICGDHPNAFWNGKKHDETSMAPSLQKGKRRKNECRKRSNVSTASSSGTSGIDINHPIYKEFMDFMKSKKESDNNPLTYFSILIDDENTEVFDMNDKYFFLEENDLKWRNEPWQIMARYLDTVSYTTAV</sequence>
<proteinExistence type="predicted"/>
<feature type="region of interest" description="Disordered" evidence="1">
    <location>
        <begin position="41"/>
        <end position="77"/>
    </location>
</feature>
<comment type="caution">
    <text evidence="2">The sequence shown here is derived from an EMBL/GenBank/DDBJ whole genome shotgun (WGS) entry which is preliminary data.</text>
</comment>